<dbReference type="EMBL" id="JAHLKM010000009">
    <property type="protein sequence ID" value="MCQ4333537.1"/>
    <property type="molecule type" value="Genomic_DNA"/>
</dbReference>
<comment type="caution">
    <text evidence="2">The sequence shown here is derived from an EMBL/GenBank/DDBJ whole genome shotgun (WGS) entry which is preliminary data.</text>
</comment>
<feature type="compositionally biased region" description="Acidic residues" evidence="1">
    <location>
        <begin position="119"/>
        <end position="134"/>
    </location>
</feature>
<dbReference type="GO" id="GO:0008930">
    <property type="term" value="F:methylthioadenosine nucleosidase activity"/>
    <property type="evidence" value="ECO:0007669"/>
    <property type="project" value="TreeGrafter"/>
</dbReference>
<dbReference type="GO" id="GO:0005829">
    <property type="term" value="C:cytosol"/>
    <property type="evidence" value="ECO:0007669"/>
    <property type="project" value="TreeGrafter"/>
</dbReference>
<evidence type="ECO:0000313" key="3">
    <source>
        <dbReference type="Proteomes" id="UP001139494"/>
    </source>
</evidence>
<evidence type="ECO:0000313" key="2">
    <source>
        <dbReference type="EMBL" id="MCQ4333537.1"/>
    </source>
</evidence>
<reference evidence="2" key="1">
    <citation type="journal article" date="2023" name="Front. Microbiol.">
        <title>Genomic-based phylogenetic and metabolic analyses of the genus Natronomonas, and description of Natronomonas aquatica sp. nov.</title>
        <authorList>
            <person name="Garcia-Roldan A."/>
            <person name="Duran-Viseras A."/>
            <person name="de la Haba R.R."/>
            <person name="Corral P."/>
            <person name="Sanchez-Porro C."/>
            <person name="Ventosa A."/>
        </authorList>
    </citation>
    <scope>NUCLEOTIDE SEQUENCE</scope>
    <source>
        <strain evidence="2">F2-12</strain>
    </source>
</reference>
<dbReference type="InterPro" id="IPR035994">
    <property type="entry name" value="Nucleoside_phosphorylase_sf"/>
</dbReference>
<dbReference type="Proteomes" id="UP001139494">
    <property type="component" value="Unassembled WGS sequence"/>
</dbReference>
<dbReference type="PANTHER" id="PTHR46832:SF1">
    <property type="entry name" value="5'-METHYLTHIOADENOSINE_S-ADENOSYLHOMOCYSTEINE NUCLEOSIDASE"/>
    <property type="match status" value="1"/>
</dbReference>
<proteinExistence type="predicted"/>
<organism evidence="2 3">
    <name type="scientific">Natronomonas aquatica</name>
    <dbReference type="NCBI Taxonomy" id="2841590"/>
    <lineage>
        <taxon>Archaea</taxon>
        <taxon>Methanobacteriati</taxon>
        <taxon>Methanobacteriota</taxon>
        <taxon>Stenosarchaea group</taxon>
        <taxon>Halobacteria</taxon>
        <taxon>Halobacteriales</taxon>
        <taxon>Natronomonadaceae</taxon>
        <taxon>Natronomonas</taxon>
    </lineage>
</organism>
<dbReference type="GO" id="GO:0019284">
    <property type="term" value="P:L-methionine salvage from S-adenosylmethionine"/>
    <property type="evidence" value="ECO:0007669"/>
    <property type="project" value="TreeGrafter"/>
</dbReference>
<evidence type="ECO:0000256" key="1">
    <source>
        <dbReference type="SAM" id="MobiDB-lite"/>
    </source>
</evidence>
<sequence>MTLDVDALVLPAFDDLDGLPGEAAPWRAAYDLEGAIEIDGVPTPLRYSDRGLAVVPTGIGKAAAATTTAALLSSDRLDPAGALVLSVGAAGGPPTLPVGSVVVADTVVDWDDKCRVDPADGEDEYDDEDEDKDWDGEGPIALNPYTDEQGVFDLDAELVAEARTLAEGADLAAVGAGASDAPRVVGGTNLCGDEIWHGHDLAEQAERLVETRAPGPYRATEMEDAGTAAALQRFGRLDRYLSIRGISNHDRPKPGISARESLFAPTFEDGFEAGIANAVSVARTVVDDRLD</sequence>
<dbReference type="AlphaFoldDB" id="A0A9R1CTK4"/>
<dbReference type="RefSeq" id="WP_256029560.1">
    <property type="nucleotide sequence ID" value="NZ_JAHLKM010000009.1"/>
</dbReference>
<protein>
    <submittedName>
        <fullName evidence="2">Phosphorylase</fullName>
    </submittedName>
</protein>
<dbReference type="SUPFAM" id="SSF53167">
    <property type="entry name" value="Purine and uridine phosphorylases"/>
    <property type="match status" value="1"/>
</dbReference>
<keyword evidence="3" id="KW-1185">Reference proteome</keyword>
<name>A0A9R1CTK4_9EURY</name>
<dbReference type="GO" id="GO:0009116">
    <property type="term" value="P:nucleoside metabolic process"/>
    <property type="evidence" value="ECO:0007669"/>
    <property type="project" value="InterPro"/>
</dbReference>
<dbReference type="GO" id="GO:0055085">
    <property type="term" value="P:transmembrane transport"/>
    <property type="evidence" value="ECO:0007669"/>
    <property type="project" value="InterPro"/>
</dbReference>
<accession>A0A9R1CTK4</accession>
<gene>
    <name evidence="2" type="ORF">KM295_08620</name>
</gene>
<dbReference type="GO" id="GO:0008782">
    <property type="term" value="F:adenosylhomocysteine nucleosidase activity"/>
    <property type="evidence" value="ECO:0007669"/>
    <property type="project" value="TreeGrafter"/>
</dbReference>
<dbReference type="PANTHER" id="PTHR46832">
    <property type="entry name" value="5'-METHYLTHIOADENOSINE/S-ADENOSYLHOMOCYSTEINE NUCLEOSIDASE"/>
    <property type="match status" value="1"/>
</dbReference>
<feature type="region of interest" description="Disordered" evidence="1">
    <location>
        <begin position="114"/>
        <end position="134"/>
    </location>
</feature>
<dbReference type="Pfam" id="PF06516">
    <property type="entry name" value="NUP"/>
    <property type="match status" value="1"/>
</dbReference>
<dbReference type="Gene3D" id="3.40.50.1580">
    <property type="entry name" value="Nucleoside phosphorylase domain"/>
    <property type="match status" value="1"/>
</dbReference>
<dbReference type="InterPro" id="IPR009486">
    <property type="entry name" value="Pur_nuclsid_perm"/>
</dbReference>